<feature type="region of interest" description="Disordered" evidence="1">
    <location>
        <begin position="269"/>
        <end position="310"/>
    </location>
</feature>
<evidence type="ECO:0000313" key="4">
    <source>
        <dbReference type="Proteomes" id="UP001210211"/>
    </source>
</evidence>
<feature type="transmembrane region" description="Helical" evidence="2">
    <location>
        <begin position="93"/>
        <end position="116"/>
    </location>
</feature>
<dbReference type="Proteomes" id="UP001210211">
    <property type="component" value="Unassembled WGS sequence"/>
</dbReference>
<dbReference type="EMBL" id="JAMRDG010000001">
    <property type="protein sequence ID" value="KAJ3707322.1"/>
    <property type="molecule type" value="Genomic_DNA"/>
</dbReference>
<sequence length="310" mass="34631">MASAHTAASAPNLLSVHRHIRFSQIRTSSNRLTNALFSNSIVFPSIYTQSSSINPFQKRFSRQLGASSSREGISVRSFAEDLPFDGFLSAAEFFCIVPPALYSIACFISLFVPNVAKLLRVPPSSKLFVTQYLFLIGAVVIGNLIRWRQWQRLCFVNYRGTSVDLISRIERVEDDLKSSSRIVSVLSRQLEKLGIRFRVTKKAFKDPISEMAALAQKNSEATRVLAMQKEILEKELHEIQHVLLAMQEQQQKQLQLILAIGQAQRAIDEKQGPPAAEMKSGARTSVANEMEMKEQEIQSEAVTGSGNDKA</sequence>
<gene>
    <name evidence="3" type="ORF">LUZ61_011027</name>
</gene>
<keyword evidence="2" id="KW-0812">Transmembrane</keyword>
<keyword evidence="2" id="KW-1133">Transmembrane helix</keyword>
<keyword evidence="4" id="KW-1185">Reference proteome</keyword>
<organism evidence="3 4">
    <name type="scientific">Rhynchospora tenuis</name>
    <dbReference type="NCBI Taxonomy" id="198213"/>
    <lineage>
        <taxon>Eukaryota</taxon>
        <taxon>Viridiplantae</taxon>
        <taxon>Streptophyta</taxon>
        <taxon>Embryophyta</taxon>
        <taxon>Tracheophyta</taxon>
        <taxon>Spermatophyta</taxon>
        <taxon>Magnoliopsida</taxon>
        <taxon>Liliopsida</taxon>
        <taxon>Poales</taxon>
        <taxon>Cyperaceae</taxon>
        <taxon>Cyperoideae</taxon>
        <taxon>Rhynchosporeae</taxon>
        <taxon>Rhynchospora</taxon>
    </lineage>
</organism>
<dbReference type="PANTHER" id="PTHR36408:SF1">
    <property type="entry name" value="TRANSMEMBRANE PROTEIN"/>
    <property type="match status" value="1"/>
</dbReference>
<reference evidence="3 4" key="1">
    <citation type="journal article" date="2022" name="Cell">
        <title>Repeat-based holocentromeres influence genome architecture and karyotype evolution.</title>
        <authorList>
            <person name="Hofstatter P.G."/>
            <person name="Thangavel G."/>
            <person name="Lux T."/>
            <person name="Neumann P."/>
            <person name="Vondrak T."/>
            <person name="Novak P."/>
            <person name="Zhang M."/>
            <person name="Costa L."/>
            <person name="Castellani M."/>
            <person name="Scott A."/>
            <person name="Toegelov H."/>
            <person name="Fuchs J."/>
            <person name="Mata-Sucre Y."/>
            <person name="Dias Y."/>
            <person name="Vanzela A.L.L."/>
            <person name="Huettel B."/>
            <person name="Almeida C.C.S."/>
            <person name="Simkova H."/>
            <person name="Souza G."/>
            <person name="Pedrosa-Harand A."/>
            <person name="Macas J."/>
            <person name="Mayer K.F.X."/>
            <person name="Houben A."/>
            <person name="Marques A."/>
        </authorList>
    </citation>
    <scope>NUCLEOTIDE SEQUENCE [LARGE SCALE GENOMIC DNA]</scope>
    <source>
        <strain evidence="3">RhyTen1mFocal</strain>
    </source>
</reference>
<comment type="caution">
    <text evidence="3">The sequence shown here is derived from an EMBL/GenBank/DDBJ whole genome shotgun (WGS) entry which is preliminary data.</text>
</comment>
<evidence type="ECO:0000256" key="1">
    <source>
        <dbReference type="SAM" id="MobiDB-lite"/>
    </source>
</evidence>
<feature type="transmembrane region" description="Helical" evidence="2">
    <location>
        <begin position="128"/>
        <end position="145"/>
    </location>
</feature>
<feature type="compositionally biased region" description="Polar residues" evidence="1">
    <location>
        <begin position="298"/>
        <end position="310"/>
    </location>
</feature>
<keyword evidence="2" id="KW-0472">Membrane</keyword>
<dbReference type="AlphaFoldDB" id="A0AAD6EZT1"/>
<accession>A0AAD6EZT1</accession>
<name>A0AAD6EZT1_9POAL</name>
<dbReference type="GO" id="GO:0009941">
    <property type="term" value="C:chloroplast envelope"/>
    <property type="evidence" value="ECO:0007669"/>
    <property type="project" value="TreeGrafter"/>
</dbReference>
<protein>
    <submittedName>
        <fullName evidence="3">Uncharacterized protein</fullName>
    </submittedName>
</protein>
<evidence type="ECO:0000256" key="2">
    <source>
        <dbReference type="SAM" id="Phobius"/>
    </source>
</evidence>
<evidence type="ECO:0000313" key="3">
    <source>
        <dbReference type="EMBL" id="KAJ3707322.1"/>
    </source>
</evidence>
<proteinExistence type="predicted"/>
<dbReference type="PANTHER" id="PTHR36408">
    <property type="entry name" value="TRANSMEMBRANE PROTEIN"/>
    <property type="match status" value="1"/>
</dbReference>